<evidence type="ECO:0000313" key="2">
    <source>
        <dbReference type="Proteomes" id="UP000766486"/>
    </source>
</evidence>
<organism evidence="1 2">
    <name type="scientific">Bionectria ochroleuca</name>
    <name type="common">Gliocladium roseum</name>
    <dbReference type="NCBI Taxonomy" id="29856"/>
    <lineage>
        <taxon>Eukaryota</taxon>
        <taxon>Fungi</taxon>
        <taxon>Dikarya</taxon>
        <taxon>Ascomycota</taxon>
        <taxon>Pezizomycotina</taxon>
        <taxon>Sordariomycetes</taxon>
        <taxon>Hypocreomycetidae</taxon>
        <taxon>Hypocreales</taxon>
        <taxon>Bionectriaceae</taxon>
        <taxon>Clonostachys</taxon>
    </lineage>
</organism>
<comment type="caution">
    <text evidence="1">The sequence shown here is derived from an EMBL/GenBank/DDBJ whole genome shotgun (WGS) entry which is preliminary data.</text>
</comment>
<proteinExistence type="predicted"/>
<protein>
    <submittedName>
        <fullName evidence="1">Uncharacterized protein</fullName>
    </submittedName>
</protein>
<sequence length="450" mass="50571">MDSNIPRDNIPRDGQRPFAEADWRASITEWAGQEIARLSQHPAETTKKCRDIDDAKSLPDHVACQNPDPHLSNVWLWHGGCDGNAWIRHSTECWRSTNIIMQDIEKMEGITGLPSGWWSILQHGNMDISVFDDNTKSRLKNRVYERETMYQDVGDATFYFVALGIINMPKALVNAYSAMTTAYLLCEVGSDYDAIPLRDLQYAWAYGLASVAADFCDAKWVRLVYIPTLLGVAVRKSMGRKPYNSGAANLDPIAWYAARLVHSGSLAVVGALLYHECVWLDDATRLVQAAAMALAHDVFEEMSDVETGDCPNITPAVRQLWGCDGLTAYVALLCSNMLCFVVKRACVGWTLATLEGRRWAKSAKRFDFRKVQRGQENIATVIGVEPLGEEISAWQRCECDRKKEFPDDCTLTQLAAWTRQAYLDATERLECWCAYDRAYAIIVEGYASFS</sequence>
<evidence type="ECO:0000313" key="1">
    <source>
        <dbReference type="EMBL" id="VUC22325.1"/>
    </source>
</evidence>
<reference evidence="1 2" key="1">
    <citation type="submission" date="2019-06" db="EMBL/GenBank/DDBJ databases">
        <authorList>
            <person name="Broberg M."/>
        </authorList>
    </citation>
    <scope>NUCLEOTIDE SEQUENCE [LARGE SCALE GENOMIC DNA]</scope>
</reference>
<gene>
    <name evidence="1" type="ORF">CLO192961_LOCUS82006</name>
</gene>
<accession>A0ABY6TUJ3</accession>
<dbReference type="EMBL" id="CABFNS010000551">
    <property type="protein sequence ID" value="VUC22325.1"/>
    <property type="molecule type" value="Genomic_DNA"/>
</dbReference>
<keyword evidence="2" id="KW-1185">Reference proteome</keyword>
<dbReference type="Proteomes" id="UP000766486">
    <property type="component" value="Unassembled WGS sequence"/>
</dbReference>
<name>A0ABY6TUJ3_BIOOC</name>